<dbReference type="InterPro" id="IPR003615">
    <property type="entry name" value="HNH_nuc"/>
</dbReference>
<keyword evidence="2" id="KW-0378">Hydrolase</keyword>
<dbReference type="InterPro" id="IPR002711">
    <property type="entry name" value="HNH"/>
</dbReference>
<dbReference type="PANTHER" id="PTHR33877">
    <property type="entry name" value="SLL1193 PROTEIN"/>
    <property type="match status" value="1"/>
</dbReference>
<dbReference type="GO" id="GO:0004519">
    <property type="term" value="F:endonuclease activity"/>
    <property type="evidence" value="ECO:0007669"/>
    <property type="project" value="UniProtKB-KW"/>
</dbReference>
<keyword evidence="2" id="KW-0540">Nuclease</keyword>
<dbReference type="SMART" id="SM00507">
    <property type="entry name" value="HNHc"/>
    <property type="match status" value="1"/>
</dbReference>
<feature type="domain" description="HNH nuclease" evidence="1">
    <location>
        <begin position="9"/>
        <end position="64"/>
    </location>
</feature>
<evidence type="ECO:0000313" key="2">
    <source>
        <dbReference type="EMBL" id="UFP94103.1"/>
    </source>
</evidence>
<protein>
    <submittedName>
        <fullName evidence="2">HNH endonuclease</fullName>
    </submittedName>
</protein>
<keyword evidence="2" id="KW-0255">Endonuclease</keyword>
<sequence length="142" mass="16159">MSSSRIPEHVRFRIHLQALNRCGYCLSAQKYVFGALEVDHIVPKARGGTDVEDNLWLACRLCNGFKGTQTHGIDPLTARRSKLFNPRSQLWKRHFTWSDDGLRVLGRTVCGRATVVALQLNNLIALLVRNEWIKAGWHPPQD</sequence>
<gene>
    <name evidence="2" type="ORF">ISF26_20430</name>
</gene>
<dbReference type="CDD" id="cd00085">
    <property type="entry name" value="HNHc"/>
    <property type="match status" value="1"/>
</dbReference>
<evidence type="ECO:0000259" key="1">
    <source>
        <dbReference type="SMART" id="SM00507"/>
    </source>
</evidence>
<dbReference type="EMBL" id="CP063845">
    <property type="protein sequence ID" value="UFP94103.1"/>
    <property type="molecule type" value="Genomic_DNA"/>
</dbReference>
<dbReference type="RefSeq" id="WP_230841158.1">
    <property type="nucleotide sequence ID" value="NZ_CP063845.1"/>
</dbReference>
<name>A0ABY3PKF2_9CYAN</name>
<dbReference type="Pfam" id="PF01844">
    <property type="entry name" value="HNH"/>
    <property type="match status" value="1"/>
</dbReference>
<keyword evidence="3" id="KW-1185">Reference proteome</keyword>
<accession>A0ABY3PKF2</accession>
<dbReference type="Gene3D" id="1.10.30.50">
    <property type="match status" value="1"/>
</dbReference>
<dbReference type="PANTHER" id="PTHR33877:SF1">
    <property type="entry name" value="TYPE IV METHYL-DIRECTED RESTRICTION ENZYME ECOKMCRA"/>
    <property type="match status" value="1"/>
</dbReference>
<proteinExistence type="predicted"/>
<reference evidence="2 3" key="1">
    <citation type="journal article" date="2021" name="Genome Biol. Evol.">
        <title>Complete Genome Sequencing of a Novel Gloeobacter Species from a Waterfall Cave in Mexico.</title>
        <authorList>
            <person name="Saw J.H."/>
            <person name="Cardona T."/>
            <person name="Montejano G."/>
        </authorList>
    </citation>
    <scope>NUCLEOTIDE SEQUENCE [LARGE SCALE GENOMIC DNA]</scope>
    <source>
        <strain evidence="2">MG652769</strain>
    </source>
</reference>
<dbReference type="InterPro" id="IPR052892">
    <property type="entry name" value="NA-targeting_endonuclease"/>
</dbReference>
<organism evidence="2 3">
    <name type="scientific">Gloeobacter morelensis MG652769</name>
    <dbReference type="NCBI Taxonomy" id="2781736"/>
    <lineage>
        <taxon>Bacteria</taxon>
        <taxon>Bacillati</taxon>
        <taxon>Cyanobacteriota</taxon>
        <taxon>Cyanophyceae</taxon>
        <taxon>Gloeobacterales</taxon>
        <taxon>Gloeobacteraceae</taxon>
        <taxon>Gloeobacter</taxon>
        <taxon>Gloeobacter morelensis</taxon>
    </lineage>
</organism>
<dbReference type="Proteomes" id="UP001054846">
    <property type="component" value="Chromosome"/>
</dbReference>
<evidence type="ECO:0000313" key="3">
    <source>
        <dbReference type="Proteomes" id="UP001054846"/>
    </source>
</evidence>